<evidence type="ECO:0008006" key="4">
    <source>
        <dbReference type="Google" id="ProtNLM"/>
    </source>
</evidence>
<dbReference type="AlphaFoldDB" id="A0A6H1ZI83"/>
<evidence type="ECO:0000313" key="1">
    <source>
        <dbReference type="EMBL" id="QJA47141.1"/>
    </source>
</evidence>
<reference evidence="1" key="1">
    <citation type="submission" date="2020-03" db="EMBL/GenBank/DDBJ databases">
        <title>The deep terrestrial virosphere.</title>
        <authorList>
            <person name="Holmfeldt K."/>
            <person name="Nilsson E."/>
            <person name="Simone D."/>
            <person name="Lopez-Fernandez M."/>
            <person name="Wu X."/>
            <person name="de Brujin I."/>
            <person name="Lundin D."/>
            <person name="Andersson A."/>
            <person name="Bertilsson S."/>
            <person name="Dopson M."/>
        </authorList>
    </citation>
    <scope>NUCLEOTIDE SEQUENCE</scope>
    <source>
        <strain evidence="3">MM415A01235</strain>
        <strain evidence="2">MM415B01897</strain>
        <strain evidence="1">TM448A00611</strain>
    </source>
</reference>
<dbReference type="EMBL" id="MT144033">
    <property type="protein sequence ID" value="QJA47141.1"/>
    <property type="molecule type" value="Genomic_DNA"/>
</dbReference>
<dbReference type="EMBL" id="MT142298">
    <property type="protein sequence ID" value="QJA77722.1"/>
    <property type="molecule type" value="Genomic_DNA"/>
</dbReference>
<evidence type="ECO:0000313" key="2">
    <source>
        <dbReference type="EMBL" id="QJA56216.1"/>
    </source>
</evidence>
<sequence length="167" mass="18822">MDDQILSRRDRIEAERKLFSPAKTVRQKNFIREAVSGRHTSYTSIAKAAGYSDSAAASMGSALRERLLGNPAFIEACQDLKLTPKNIMTEVKRGMTEAMNPAHPDMPDNSSRQKYADMAIKILGGYAPSQHNVDIERRELRIELSSKQVERIERLTGRRVVIGEDFE</sequence>
<name>A0A6H1ZI83_9ZZZZ</name>
<proteinExistence type="predicted"/>
<protein>
    <recommendedName>
        <fullName evidence="4">Terminase</fullName>
    </recommendedName>
</protein>
<organism evidence="1">
    <name type="scientific">viral metagenome</name>
    <dbReference type="NCBI Taxonomy" id="1070528"/>
    <lineage>
        <taxon>unclassified sequences</taxon>
        <taxon>metagenomes</taxon>
        <taxon>organismal metagenomes</taxon>
    </lineage>
</organism>
<accession>A0A6H1ZI83</accession>
<dbReference type="EMBL" id="MT141206">
    <property type="protein sequence ID" value="QJA56216.1"/>
    <property type="molecule type" value="Genomic_DNA"/>
</dbReference>
<evidence type="ECO:0000313" key="3">
    <source>
        <dbReference type="EMBL" id="QJA77722.1"/>
    </source>
</evidence>
<gene>
    <name evidence="3" type="ORF">MM415A01235_0010</name>
    <name evidence="2" type="ORF">MM415B01897_0009</name>
    <name evidence="1" type="ORF">TM448A00611_0010</name>
</gene>